<keyword evidence="11" id="KW-1185">Reference proteome</keyword>
<dbReference type="InterPro" id="IPR009091">
    <property type="entry name" value="RCC1/BLIP-II"/>
</dbReference>
<feature type="signal peptide" evidence="7">
    <location>
        <begin position="1"/>
        <end position="27"/>
    </location>
</feature>
<evidence type="ECO:0000256" key="6">
    <source>
        <dbReference type="SAM" id="MobiDB-lite"/>
    </source>
</evidence>
<dbReference type="PANTHER" id="PTHR22870">
    <property type="entry name" value="REGULATOR OF CHROMOSOME CONDENSATION"/>
    <property type="match status" value="1"/>
</dbReference>
<dbReference type="Pfam" id="PF18884">
    <property type="entry name" value="TSP3_bac"/>
    <property type="match status" value="3"/>
</dbReference>
<name>A0A975J381_9BACT</name>
<dbReference type="Gene3D" id="2.180.10.10">
    <property type="entry name" value="RHS repeat-associated core"/>
    <property type="match status" value="3"/>
</dbReference>
<dbReference type="SUPFAM" id="SSF49899">
    <property type="entry name" value="Concanavalin A-like lectins/glucanases"/>
    <property type="match status" value="1"/>
</dbReference>
<dbReference type="PROSITE" id="PS50012">
    <property type="entry name" value="RCC1_3"/>
    <property type="match status" value="7"/>
</dbReference>
<dbReference type="RefSeq" id="WP_211634546.1">
    <property type="nucleotide sequence ID" value="NZ_CP073100.1"/>
</dbReference>
<dbReference type="PRINTS" id="PR00633">
    <property type="entry name" value="RCCNDNSATION"/>
</dbReference>
<dbReference type="Pfam" id="PF13385">
    <property type="entry name" value="Laminin_G_3"/>
    <property type="match status" value="1"/>
</dbReference>
<comment type="subcellular location">
    <subcellularLocation>
        <location evidence="1">Secreted</location>
    </subcellularLocation>
</comment>
<dbReference type="Proteomes" id="UP000676169">
    <property type="component" value="Chromosome"/>
</dbReference>
<dbReference type="InterPro" id="IPR051210">
    <property type="entry name" value="Ub_ligase/GEF_domain"/>
</dbReference>
<dbReference type="EMBL" id="CP073100">
    <property type="protein sequence ID" value="QUE53204.1"/>
    <property type="molecule type" value="Genomic_DNA"/>
</dbReference>
<keyword evidence="3 7" id="KW-0732">Signal</keyword>
<dbReference type="InterPro" id="IPR000408">
    <property type="entry name" value="Reg_chr_condens"/>
</dbReference>
<protein>
    <submittedName>
        <fullName evidence="10">Chitobiase/beta-hexosaminidase C-terminal domain-containing protein</fullName>
    </submittedName>
</protein>
<dbReference type="NCBIfam" id="TIGR03696">
    <property type="entry name" value="Rhs_assc_core"/>
    <property type="match status" value="1"/>
</dbReference>
<proteinExistence type="predicted"/>
<dbReference type="Pfam" id="PF13290">
    <property type="entry name" value="CHB_HEX_C_1"/>
    <property type="match status" value="1"/>
</dbReference>
<evidence type="ECO:0000259" key="8">
    <source>
        <dbReference type="Pfam" id="PF13290"/>
    </source>
</evidence>
<evidence type="ECO:0000256" key="4">
    <source>
        <dbReference type="ARBA" id="ARBA00022737"/>
    </source>
</evidence>
<dbReference type="PANTHER" id="PTHR22870:SF408">
    <property type="entry name" value="OS09G0560450 PROTEIN"/>
    <property type="match status" value="1"/>
</dbReference>
<keyword evidence="2" id="KW-0964">Secreted</keyword>
<dbReference type="InterPro" id="IPR058923">
    <property type="entry name" value="RCC1-like_dom"/>
</dbReference>
<dbReference type="InterPro" id="IPR006530">
    <property type="entry name" value="YD"/>
</dbReference>
<evidence type="ECO:0000256" key="2">
    <source>
        <dbReference type="ARBA" id="ARBA00022525"/>
    </source>
</evidence>
<dbReference type="Gene3D" id="2.130.10.30">
    <property type="entry name" value="Regulator of chromosome condensation 1/beta-lactamase-inhibitor protein II"/>
    <property type="match status" value="2"/>
</dbReference>
<dbReference type="InterPro" id="IPR046653">
    <property type="entry name" value="DUF6765"/>
</dbReference>
<dbReference type="GO" id="GO:0005509">
    <property type="term" value="F:calcium ion binding"/>
    <property type="evidence" value="ECO:0007669"/>
    <property type="project" value="InterPro"/>
</dbReference>
<keyword evidence="4" id="KW-0677">Repeat</keyword>
<dbReference type="InterPro" id="IPR028974">
    <property type="entry name" value="TSP_type-3_rpt"/>
</dbReference>
<feature type="region of interest" description="Disordered" evidence="6">
    <location>
        <begin position="633"/>
        <end position="655"/>
    </location>
</feature>
<feature type="region of interest" description="Disordered" evidence="6">
    <location>
        <begin position="2349"/>
        <end position="2381"/>
    </location>
</feature>
<dbReference type="KEGG" id="lamb:KBB96_09955"/>
<dbReference type="InterPro" id="IPR013783">
    <property type="entry name" value="Ig-like_fold"/>
</dbReference>
<evidence type="ECO:0000313" key="10">
    <source>
        <dbReference type="EMBL" id="QUE53204.1"/>
    </source>
</evidence>
<evidence type="ECO:0000256" key="3">
    <source>
        <dbReference type="ARBA" id="ARBA00022729"/>
    </source>
</evidence>
<evidence type="ECO:0000256" key="5">
    <source>
        <dbReference type="ARBA" id="ARBA00022837"/>
    </source>
</evidence>
<evidence type="ECO:0000256" key="7">
    <source>
        <dbReference type="SAM" id="SignalP"/>
    </source>
</evidence>
<dbReference type="InterPro" id="IPR059100">
    <property type="entry name" value="TSP3_bac"/>
</dbReference>
<evidence type="ECO:0000256" key="1">
    <source>
        <dbReference type="ARBA" id="ARBA00004613"/>
    </source>
</evidence>
<dbReference type="Gene3D" id="4.10.1080.10">
    <property type="entry name" value="TSP type-3 repeat"/>
    <property type="match status" value="1"/>
</dbReference>
<accession>A0A975J381</accession>
<dbReference type="SUPFAM" id="SSF50985">
    <property type="entry name" value="RCC1/BLIP-II"/>
    <property type="match status" value="2"/>
</dbReference>
<feature type="chain" id="PRO_5037593886" evidence="7">
    <location>
        <begin position="28"/>
        <end position="3257"/>
    </location>
</feature>
<sequence>MKFNYASKWFSAFIFHLRILPSPVVLAAVLSPLAANAVDTPVIVPSGGRSAVRVEVQITSTTTGAAIHYSLDGSTPDASSQTLPAGQKLMVGKGMVVKAIARKDGVSSGVATEDFTVTGSASVGGAHVLGLKSDGQVFAWGAQQYGRLGNGQSGPATVLYPNKVQKEAFGSNPAGPFANAWDISAGATHSLVLDKNGQVWGFGYNLNGEVGDGTQVDRPLAKPVLKSAGVPLDACSQVAAGETFSLALGTNGTVSAWGSALRGRLGNGAVTGRSTYAISVTQAGSPFPALSGIKEIAAGAEHGLAREAHVSEAPGGQGRVWAWGTNSNGQLGIGNITNQSRANVLALQDIVSISGGDIHSAAVRLTPGDPDHQGEVWCFGSQDKGRLGNGLTAAANVSTPVRVKKVDATPADLTDNPLLNGITQVACGAAHTLALDNLGQVWSWGYNASGELGDGGTTQRGLADRVKTPDGSGILSGIVRIEAGGTGTNGTSMAWASDGTVYCWGRNADGMGGNGTTANVVSLPTPVKRLNVINRAPDISLGLYRPDAAAPSSIQLIASVIDKDGPGDVQKVEFFEGTQSLGTVGSAPWKLAQPAPTAGSHAVHAVATDSSGATHVSPVLNFTIPLDGYARVPSFPDRDQDGIPDDEDDGGEGDWQWAYENDALHDPDGAGIPASTFDSLIGFWDFEMLVASPNRYPNRMSSSYPAVVAGATSEVADGMLSKGLRFGGTNDYVDVDPSILSGKANFTLSTWVRFAPSSLTTTKAICYFRRNTTTFGFSLSATGSNPPADVRRTISFLSDKGNLQFQLPETLASQRIDNGKWHQVMMVREANQLKLYVDGKMATGTLTTSLPNAAWTVGTGAQLKFGGSAVDLDRVMFFDRGLNVTEAGQLFNQDEDHDGAPDYFERNVAGDPYIWGQDTDYDHDGLPDALEFINGTDWRNADTDGDGVFDGFEVNYGFNPKSQSSGRWYDDPDGDGINNWMESVLGTDPTKADTDNDGISDSEELQWRTNPVDPDSAPLDPLELTPAEAVAHPPHCPGLGMLGVFGPAFGPSSPDNELKIKIGDHSSSHSEQWRLLLGEASVHNHSTEVLEEIEYPLDRRNWTEISLEHMSTTYSDDEGPDYDYTAKIECDDKSFYLWDGNSLLIEYSGPGHTTENTADGKKAYIVPIEKMSFSTSLNFSGNDATGPRYRKVSLAGRPLGDQKPETEAETDQNEEETYVDAFDLSLRHDNSLIYTPLAASDLVLQANLSANECIWTERSGIRPHESMTQPFGAGWSSNLSSYIEVLESVGDDSPDPVVFNVVDEEGRSQRFTNNGLEFMPWPSSRVDKKTLQNSLSLENGKLVYRKKFGTKLVFEPTSAWFAYSSDRIQPAPTGKRHYYWRLEKVVDRFDNELVYSYGASDGSALIPTEISCPQRPGQKITIQRSSDCRRVEAVTDSMGNRTTFDYEDITWSSRSSTQDSSSAVPPAPRVLAEKGKKLVKVHYADGTSVDYGYGDPVSEVSVEEVKASAGLSKNYRFDDHLHFHVISIKDRREKETKIEYVPNDYTKAFSANGTDSGFYTASVSLDGLPSEVLGGLSNHLKTLNKDYETSNQANFKTVSGLPQLVSKVERADGSTALFARPDSKMWFYPKSDGTPTFKAEVHTKVTDAEGNVTLYDFEDVHGEIVELEDEQTYDPGAYSQQGRYAPEWMIYYLGFTNTYEAAGGGTIGEESYAFDLDSGLGLSSVTDFSGNVTGWAFGDVTPYTLPTAAGNIPTFGTKWSDPTIKTDALGRTETYEYDESQNPKKSRRLLSTINVHNIKTETPVDANGNQTALIVTDLGTGYILKKEAYEYTSTFKGFMTRKIVQKFAGQGHISDPSWVQNIVTDYVPDELGRLKSATMHADGTDLKTEYTYDLNNNKKTIKDPRGKVTTFHYDLLNRLVRTDFPTTYSESGDPLASSSYVQYDRNGRKAATTDEEGNTTLYLRDVLGRVTHTVIDMDRAGIPSAGTQGWIDDTALQPGVAITTQDLVTRTTYNKVGRVTRQEDARGFSTCTVYDGIYRPIHVFTGVPSGQGDTLGALVSLAAASSEVTHTELGYQSSVTFGGNTYAANPGSSAFDTSGFKPTSSKRVDAVGTTFGSRESLFTYGAYDAVYRPVATGVQYSGSPSGGDDGFKTTETAYGLTGGGSKEALITSVTDDRGTVTKTVADGLGRTVSTTQAQGVSGLARTTYCYYTSTGLAWRTLEPQNRYTETRFDSAGRAVQTWAADPATGGITANSPTTKTIYDEAGNVLATIDPRLNRTDFEYDDRNRQTKVLLPAVTNAKDPDAPIGGVRPERLTYYNRVGKITAAVDERGNLSRSFLDRAYRVYATRTNPETGDPSDSFANPGTGDITQSTELDPGGLVLSSKDANGNITRNAYDGLGRLVATATDPTAGNPVQPGGSGFSPSSYRSAYPGVLLVSKEYDDAGNLVCVTDGKGCRTGFTYDGLARKTRTLWDPGTAVQRTEYSDYDGLVQVRRTDGMGRITAYGYDALHRLTEVIYNPGSGGTSTHLDNQLRSYDEVDSLLSVTYPNDPGSLRETASTYDKLKRLTSETSAGITHAYPLYDEAGNRKQTVYGRTNRALVCEYDELNRLSSCEERDALGTPSGRVTSYAYDLGGKITRKTLPNGTKSTSTYDRLGRTLTIVERNGSNALVSSNDYSVSVGSWPNSYDGVGNVLRVAETYTKAGMANRVVVNGYDKTYRLVAEAATPSGGAATTTYYGYDAANNRTGKVAGGITTVYTFGNGTGGYNSNQLISYGPSGGAASWTFTYDHNGNRATRTGTGGTDAYTWDHENRLISLDAPSGDYAYTYDYRCRRVLRDESAASGAKTSLTFSGGTSVQEANASGVVQVEMIRGSDWGGGIGGVLYTVRGTDRSYNAYNSRGDVVSTTDGSGAATWQASYEAFGTRTAELGTNVERQRANTKDEDPTGLLNEGFRYRDLDSGTFISRDPAGFVDGPNVYTYVRQNPWTAFDPEGLYAEAGHYYTTYAVAIAAGVEKNKALRIAYYSQLPDESSRYDAIDHAKSGGLESALKPTGPPLSKEALAADTGATHQMVAVQGNLHFLRGANNEQVISARRNLAEAIKAGEFESDWQIGFAIHTLGDTYAHAKQNGGDGEKGYAPLGGHAEDGFRPDSIAENSYNLKKYENYARSLYAALGGKDFEKNPDMQSLLENSQKLGIVGSSHDGPNAKMHEWFVGNFGERAPLYGYDPRQKHAVYKEWAEPSDADFKKHLDKVGNIMDR</sequence>
<dbReference type="Gene3D" id="2.60.40.10">
    <property type="entry name" value="Immunoglobulins"/>
    <property type="match status" value="1"/>
</dbReference>
<dbReference type="InterPro" id="IPR022385">
    <property type="entry name" value="Rhs_assc_core"/>
</dbReference>
<evidence type="ECO:0000313" key="11">
    <source>
        <dbReference type="Proteomes" id="UP000676169"/>
    </source>
</evidence>
<dbReference type="Pfam" id="PF25390">
    <property type="entry name" value="WD40_RLD"/>
    <property type="match status" value="1"/>
</dbReference>
<dbReference type="Pfam" id="PF20551">
    <property type="entry name" value="DUF6765"/>
    <property type="match status" value="1"/>
</dbReference>
<feature type="compositionally biased region" description="Acidic residues" evidence="6">
    <location>
        <begin position="642"/>
        <end position="652"/>
    </location>
</feature>
<organism evidence="10 11">
    <name type="scientific">Luteolibacter ambystomatis</name>
    <dbReference type="NCBI Taxonomy" id="2824561"/>
    <lineage>
        <taxon>Bacteria</taxon>
        <taxon>Pseudomonadati</taxon>
        <taxon>Verrucomicrobiota</taxon>
        <taxon>Verrucomicrobiia</taxon>
        <taxon>Verrucomicrobiales</taxon>
        <taxon>Verrucomicrobiaceae</taxon>
        <taxon>Luteolibacter</taxon>
    </lineage>
</organism>
<feature type="region of interest" description="Disordered" evidence="6">
    <location>
        <begin position="1194"/>
        <end position="1215"/>
    </location>
</feature>
<feature type="compositionally biased region" description="Polar residues" evidence="6">
    <location>
        <begin position="2360"/>
        <end position="2374"/>
    </location>
</feature>
<dbReference type="NCBIfam" id="TIGR01643">
    <property type="entry name" value="YD_repeat_2x"/>
    <property type="match status" value="2"/>
</dbReference>
<feature type="domain" description="RCC1-like" evidence="9">
    <location>
        <begin position="119"/>
        <end position="485"/>
    </location>
</feature>
<dbReference type="InterPro" id="IPR059177">
    <property type="entry name" value="GH29D-like_dom"/>
</dbReference>
<feature type="domain" description="GH29D-like beta-sandwich" evidence="8">
    <location>
        <begin position="45"/>
        <end position="108"/>
    </location>
</feature>
<dbReference type="Gene3D" id="2.60.120.200">
    <property type="match status" value="1"/>
</dbReference>
<dbReference type="Pfam" id="PF05593">
    <property type="entry name" value="RHS_repeat"/>
    <property type="match status" value="1"/>
</dbReference>
<reference evidence="10" key="1">
    <citation type="submission" date="2021-04" db="EMBL/GenBank/DDBJ databases">
        <title>Luteolibacter sp. 32A isolated from the skin of an Anderson's salamander (Ambystoma andersonii).</title>
        <authorList>
            <person name="Spergser J."/>
            <person name="Busse H.-J."/>
        </authorList>
    </citation>
    <scope>NUCLEOTIDE SEQUENCE</scope>
    <source>
        <strain evidence="10">32A</strain>
    </source>
</reference>
<evidence type="ECO:0000259" key="9">
    <source>
        <dbReference type="Pfam" id="PF25390"/>
    </source>
</evidence>
<dbReference type="InterPro" id="IPR031325">
    <property type="entry name" value="RHS_repeat"/>
</dbReference>
<gene>
    <name evidence="10" type="ORF">KBB96_09955</name>
</gene>
<keyword evidence="5" id="KW-0106">Calcium</keyword>
<dbReference type="InterPro" id="IPR013320">
    <property type="entry name" value="ConA-like_dom_sf"/>
</dbReference>